<proteinExistence type="predicted"/>
<keyword evidence="2" id="KW-1185">Reference proteome</keyword>
<organism evidence="1 2">
    <name type="scientific">Echinicola arenosa</name>
    <dbReference type="NCBI Taxonomy" id="2774144"/>
    <lineage>
        <taxon>Bacteria</taxon>
        <taxon>Pseudomonadati</taxon>
        <taxon>Bacteroidota</taxon>
        <taxon>Cytophagia</taxon>
        <taxon>Cytophagales</taxon>
        <taxon>Cyclobacteriaceae</taxon>
        <taxon>Echinicola</taxon>
    </lineage>
</organism>
<accession>A0ABR9ARZ6</accession>
<dbReference type="Proteomes" id="UP000647133">
    <property type="component" value="Unassembled WGS sequence"/>
</dbReference>
<comment type="caution">
    <text evidence="1">The sequence shown here is derived from an EMBL/GenBank/DDBJ whole genome shotgun (WGS) entry which is preliminary data.</text>
</comment>
<dbReference type="EMBL" id="JACYTQ010000010">
    <property type="protein sequence ID" value="MBD8491136.1"/>
    <property type="molecule type" value="Genomic_DNA"/>
</dbReference>
<dbReference type="RefSeq" id="WP_192012010.1">
    <property type="nucleotide sequence ID" value="NZ_JACYTQ010000010.1"/>
</dbReference>
<name>A0ABR9ARZ6_9BACT</name>
<evidence type="ECO:0000313" key="2">
    <source>
        <dbReference type="Proteomes" id="UP000647133"/>
    </source>
</evidence>
<sequence>MNINSILNEWLLGKGNYKESQGTYLITQWTILELFLDESKKSPEMLQGF</sequence>
<gene>
    <name evidence="1" type="ORF">IFO69_20445</name>
</gene>
<protein>
    <submittedName>
        <fullName evidence="1">Uncharacterized protein</fullName>
    </submittedName>
</protein>
<evidence type="ECO:0000313" key="1">
    <source>
        <dbReference type="EMBL" id="MBD8491136.1"/>
    </source>
</evidence>
<reference evidence="1 2" key="1">
    <citation type="submission" date="2020-09" db="EMBL/GenBank/DDBJ databases">
        <title>Echinicola sp. CAU 1574 isolated from sand of Sido Beach.</title>
        <authorList>
            <person name="Kim W."/>
        </authorList>
    </citation>
    <scope>NUCLEOTIDE SEQUENCE [LARGE SCALE GENOMIC DNA]</scope>
    <source>
        <strain evidence="1 2">CAU 1574</strain>
    </source>
</reference>